<dbReference type="EMBL" id="VSRR010030939">
    <property type="protein sequence ID" value="MPC70326.1"/>
    <property type="molecule type" value="Genomic_DNA"/>
</dbReference>
<reference evidence="2 3" key="1">
    <citation type="submission" date="2019-05" db="EMBL/GenBank/DDBJ databases">
        <title>Another draft genome of Portunus trituberculatus and its Hox gene families provides insights of decapod evolution.</title>
        <authorList>
            <person name="Jeong J.-H."/>
            <person name="Song I."/>
            <person name="Kim S."/>
            <person name="Choi T."/>
            <person name="Kim D."/>
            <person name="Ryu S."/>
            <person name="Kim W."/>
        </authorList>
    </citation>
    <scope>NUCLEOTIDE SEQUENCE [LARGE SCALE GENOMIC DNA]</scope>
    <source>
        <tissue evidence="2">Muscle</tissue>
    </source>
</reference>
<evidence type="ECO:0000313" key="3">
    <source>
        <dbReference type="Proteomes" id="UP000324222"/>
    </source>
</evidence>
<comment type="caution">
    <text evidence="2">The sequence shown here is derived from an EMBL/GenBank/DDBJ whole genome shotgun (WGS) entry which is preliminary data.</text>
</comment>
<keyword evidence="3" id="KW-1185">Reference proteome</keyword>
<sequence>MDPPHPRPGTLTRPLHAPSFPLPHLQHPALPSPTLLTPKPLPRLIPCTETHSCPFIPLALPPLTPDFHQTSTLSTLIHNTLTFTPTVSVSTSLCILLPFHLYLPTYLPPPPPPPPPPPLSPPTPSLPRTASSSWTCQRGKEAKGYSRRHIERLLPFAPHSPPSPRFPPF</sequence>
<gene>
    <name evidence="2" type="ORF">E2C01_064570</name>
</gene>
<dbReference type="AlphaFoldDB" id="A0A5B7HK44"/>
<dbReference type="Proteomes" id="UP000324222">
    <property type="component" value="Unassembled WGS sequence"/>
</dbReference>
<feature type="region of interest" description="Disordered" evidence="1">
    <location>
        <begin position="112"/>
        <end position="147"/>
    </location>
</feature>
<evidence type="ECO:0000256" key="1">
    <source>
        <dbReference type="SAM" id="MobiDB-lite"/>
    </source>
</evidence>
<accession>A0A5B7HK44</accession>
<evidence type="ECO:0000313" key="2">
    <source>
        <dbReference type="EMBL" id="MPC70326.1"/>
    </source>
</evidence>
<organism evidence="2 3">
    <name type="scientific">Portunus trituberculatus</name>
    <name type="common">Swimming crab</name>
    <name type="synonym">Neptunus trituberculatus</name>
    <dbReference type="NCBI Taxonomy" id="210409"/>
    <lineage>
        <taxon>Eukaryota</taxon>
        <taxon>Metazoa</taxon>
        <taxon>Ecdysozoa</taxon>
        <taxon>Arthropoda</taxon>
        <taxon>Crustacea</taxon>
        <taxon>Multicrustacea</taxon>
        <taxon>Malacostraca</taxon>
        <taxon>Eumalacostraca</taxon>
        <taxon>Eucarida</taxon>
        <taxon>Decapoda</taxon>
        <taxon>Pleocyemata</taxon>
        <taxon>Brachyura</taxon>
        <taxon>Eubrachyura</taxon>
        <taxon>Portunoidea</taxon>
        <taxon>Portunidae</taxon>
        <taxon>Portuninae</taxon>
        <taxon>Portunus</taxon>
    </lineage>
</organism>
<name>A0A5B7HK44_PORTR</name>
<proteinExistence type="predicted"/>
<feature type="compositionally biased region" description="Pro residues" evidence="1">
    <location>
        <begin position="112"/>
        <end position="125"/>
    </location>
</feature>
<protein>
    <submittedName>
        <fullName evidence="2">Uncharacterized protein</fullName>
    </submittedName>
</protein>